<gene>
    <name evidence="2" type="ORF">DILT_LOCUS2855</name>
</gene>
<dbReference type="InterPro" id="IPR011701">
    <property type="entry name" value="MFS"/>
</dbReference>
<feature type="transmembrane region" description="Helical" evidence="1">
    <location>
        <begin position="323"/>
        <end position="348"/>
    </location>
</feature>
<feature type="transmembrane region" description="Helical" evidence="1">
    <location>
        <begin position="295"/>
        <end position="317"/>
    </location>
</feature>
<feature type="transmembrane region" description="Helical" evidence="1">
    <location>
        <begin position="421"/>
        <end position="441"/>
    </location>
</feature>
<organism evidence="2 3">
    <name type="scientific">Dibothriocephalus latus</name>
    <name type="common">Fish tapeworm</name>
    <name type="synonym">Diphyllobothrium latum</name>
    <dbReference type="NCBI Taxonomy" id="60516"/>
    <lineage>
        <taxon>Eukaryota</taxon>
        <taxon>Metazoa</taxon>
        <taxon>Spiralia</taxon>
        <taxon>Lophotrochozoa</taxon>
        <taxon>Platyhelminthes</taxon>
        <taxon>Cestoda</taxon>
        <taxon>Eucestoda</taxon>
        <taxon>Diphyllobothriidea</taxon>
        <taxon>Diphyllobothriidae</taxon>
        <taxon>Dibothriocephalus</taxon>
    </lineage>
</organism>
<dbReference type="Pfam" id="PF07690">
    <property type="entry name" value="MFS_1"/>
    <property type="match status" value="1"/>
</dbReference>
<keyword evidence="3" id="KW-1185">Reference proteome</keyword>
<feature type="transmembrane region" description="Helical" evidence="1">
    <location>
        <begin position="107"/>
        <end position="129"/>
    </location>
</feature>
<feature type="transmembrane region" description="Helical" evidence="1">
    <location>
        <begin position="56"/>
        <end position="76"/>
    </location>
</feature>
<sequence>MPCRYLKQAGCTIHLSLVLWAALCICFMIDGCAFNIGIFISLWLADFNVTRFQLDFIGSIQLFTTYCLGPFTGALIERFGISAVSLTGALLACLGHLLTGLLPTLPTLFLCFGAMSGCGYGMLYLSAIVSVTTSFDELRPLAMGIMACGSGLGSSAFSLAIPLLEAKYSWKGACIIIAGLLLNCCVFGVTLSLSNIKRPPPPPPPISMGPSKKSSGLTDNLGFLGSGYLQLPAELGGTPLALQSQADLKAALVTPKMQNMLGSLGSFSYLVEVEKLVQANGLFGKGQSLWENRSFIMYLTGLFCYALGSLSPVILFYDNLLFFGISPFTAATIMSCCGISNAVARLVVGSIVNVINVKKDYLLGSIIITMSLVHVSFCFNRAPAFFYPYSAAVGICLGGSTVLSPLVVADLVQVERLTEAMSYQIMALGLGFCLSTPMATLTNDLLESRCASYLASAGLLILSGVLIIAAHFLNNRLSDDDVERLRRRLEAALS</sequence>
<keyword evidence="1" id="KW-1133">Transmembrane helix</keyword>
<dbReference type="Gene3D" id="1.20.1250.20">
    <property type="entry name" value="MFS general substrate transporter like domains"/>
    <property type="match status" value="2"/>
</dbReference>
<feature type="transmembrane region" description="Helical" evidence="1">
    <location>
        <begin position="360"/>
        <end position="377"/>
    </location>
</feature>
<evidence type="ECO:0000256" key="1">
    <source>
        <dbReference type="SAM" id="Phobius"/>
    </source>
</evidence>
<evidence type="ECO:0000313" key="2">
    <source>
        <dbReference type="EMBL" id="VDK77435.1"/>
    </source>
</evidence>
<evidence type="ECO:0000313" key="3">
    <source>
        <dbReference type="Proteomes" id="UP000281553"/>
    </source>
</evidence>
<name>A0A3P6T9C2_DIBLA</name>
<keyword evidence="1" id="KW-0812">Transmembrane</keyword>
<dbReference type="InterPro" id="IPR036259">
    <property type="entry name" value="MFS_trans_sf"/>
</dbReference>
<reference evidence="2 3" key="1">
    <citation type="submission" date="2018-11" db="EMBL/GenBank/DDBJ databases">
        <authorList>
            <consortium name="Pathogen Informatics"/>
        </authorList>
    </citation>
    <scope>NUCLEOTIDE SEQUENCE [LARGE SCALE GENOMIC DNA]</scope>
</reference>
<protein>
    <recommendedName>
        <fullName evidence="4">Major facilitator superfamily (MFS) profile domain-containing protein</fullName>
    </recommendedName>
</protein>
<dbReference type="PANTHER" id="PTHR11360">
    <property type="entry name" value="MONOCARBOXYLATE TRANSPORTER"/>
    <property type="match status" value="1"/>
</dbReference>
<dbReference type="AlphaFoldDB" id="A0A3P6T9C2"/>
<dbReference type="SUPFAM" id="SSF103473">
    <property type="entry name" value="MFS general substrate transporter"/>
    <property type="match status" value="1"/>
</dbReference>
<dbReference type="PANTHER" id="PTHR11360:SF310">
    <property type="entry name" value="MONOCARBOXYLATE TRANSPORTER 9-LIKE"/>
    <property type="match status" value="1"/>
</dbReference>
<accession>A0A3P6T9C2</accession>
<dbReference type="OrthoDB" id="10060767at2759"/>
<feature type="transmembrane region" description="Helical" evidence="1">
    <location>
        <begin position="453"/>
        <end position="474"/>
    </location>
</feature>
<dbReference type="GO" id="GO:0008028">
    <property type="term" value="F:monocarboxylic acid transmembrane transporter activity"/>
    <property type="evidence" value="ECO:0007669"/>
    <property type="project" value="TreeGrafter"/>
</dbReference>
<dbReference type="Proteomes" id="UP000281553">
    <property type="component" value="Unassembled WGS sequence"/>
</dbReference>
<feature type="transmembrane region" description="Helical" evidence="1">
    <location>
        <begin position="389"/>
        <end position="409"/>
    </location>
</feature>
<dbReference type="InterPro" id="IPR050327">
    <property type="entry name" value="Proton-linked_MCT"/>
</dbReference>
<proteinExistence type="predicted"/>
<feature type="transmembrane region" description="Helical" evidence="1">
    <location>
        <begin position="141"/>
        <end position="164"/>
    </location>
</feature>
<evidence type="ECO:0008006" key="4">
    <source>
        <dbReference type="Google" id="ProtNLM"/>
    </source>
</evidence>
<feature type="transmembrane region" description="Helical" evidence="1">
    <location>
        <begin position="170"/>
        <end position="193"/>
    </location>
</feature>
<feature type="transmembrane region" description="Helical" evidence="1">
    <location>
        <begin position="83"/>
        <end position="101"/>
    </location>
</feature>
<dbReference type="EMBL" id="UYRU01042726">
    <property type="protein sequence ID" value="VDK77435.1"/>
    <property type="molecule type" value="Genomic_DNA"/>
</dbReference>
<feature type="transmembrane region" description="Helical" evidence="1">
    <location>
        <begin position="12"/>
        <end position="44"/>
    </location>
</feature>
<keyword evidence="1" id="KW-0472">Membrane</keyword>